<feature type="non-terminal residue" evidence="1">
    <location>
        <position position="144"/>
    </location>
</feature>
<name>A0A0F9FB37_9ZZZZ</name>
<reference evidence="1" key="1">
    <citation type="journal article" date="2015" name="Nature">
        <title>Complex archaea that bridge the gap between prokaryotes and eukaryotes.</title>
        <authorList>
            <person name="Spang A."/>
            <person name="Saw J.H."/>
            <person name="Jorgensen S.L."/>
            <person name="Zaremba-Niedzwiedzka K."/>
            <person name="Martijn J."/>
            <person name="Lind A.E."/>
            <person name="van Eijk R."/>
            <person name="Schleper C."/>
            <person name="Guy L."/>
            <person name="Ettema T.J."/>
        </authorList>
    </citation>
    <scope>NUCLEOTIDE SEQUENCE</scope>
</reference>
<organism evidence="1">
    <name type="scientific">marine sediment metagenome</name>
    <dbReference type="NCBI Taxonomy" id="412755"/>
    <lineage>
        <taxon>unclassified sequences</taxon>
        <taxon>metagenomes</taxon>
        <taxon>ecological metagenomes</taxon>
    </lineage>
</organism>
<dbReference type="EMBL" id="LAZR01033378">
    <property type="protein sequence ID" value="KKL48257.1"/>
    <property type="molecule type" value="Genomic_DNA"/>
</dbReference>
<proteinExistence type="predicted"/>
<evidence type="ECO:0008006" key="2">
    <source>
        <dbReference type="Google" id="ProtNLM"/>
    </source>
</evidence>
<dbReference type="AlphaFoldDB" id="A0A0F9FB37"/>
<gene>
    <name evidence="1" type="ORF">LCGC14_2327310</name>
</gene>
<sequence>MSWQALIVVLAVFVFVCISAGWCGVVGPKVTTDASVDCSSVKSIVADVCRDAKTDQDKAVALFQFARRLMHHYPNRADGVAVHDTLRLLNTYGYSFCSQQAMLTVHLWKTAGLKGKIWTVPGHSTMQVEYDGGLHWFDLLIGGY</sequence>
<comment type="caution">
    <text evidence="1">The sequence shown here is derived from an EMBL/GenBank/DDBJ whole genome shotgun (WGS) entry which is preliminary data.</text>
</comment>
<evidence type="ECO:0000313" key="1">
    <source>
        <dbReference type="EMBL" id="KKL48257.1"/>
    </source>
</evidence>
<protein>
    <recommendedName>
        <fullName evidence="2">Transglutaminase-like domain-containing protein</fullName>
    </recommendedName>
</protein>
<accession>A0A0F9FB37</accession>